<evidence type="ECO:0000256" key="4">
    <source>
        <dbReference type="ARBA" id="ARBA00022729"/>
    </source>
</evidence>
<evidence type="ECO:0000256" key="3">
    <source>
        <dbReference type="ARBA" id="ARBA00022723"/>
    </source>
</evidence>
<organism evidence="9 10">
    <name type="scientific">Gramella jeungdoensis</name>
    <dbReference type="NCBI Taxonomy" id="708091"/>
    <lineage>
        <taxon>Bacteria</taxon>
        <taxon>Pseudomonadati</taxon>
        <taxon>Bacteroidota</taxon>
        <taxon>Flavobacteriia</taxon>
        <taxon>Flavobacteriales</taxon>
        <taxon>Flavobacteriaceae</taxon>
        <taxon>Christiangramia</taxon>
    </lineage>
</organism>
<comment type="cofactor">
    <cofactor evidence="1">
        <name>Ca(2+)</name>
        <dbReference type="ChEBI" id="CHEBI:29108"/>
    </cofactor>
</comment>
<dbReference type="InterPro" id="IPR050738">
    <property type="entry name" value="Sulfatase"/>
</dbReference>
<evidence type="ECO:0000313" key="10">
    <source>
        <dbReference type="Proteomes" id="UP001155077"/>
    </source>
</evidence>
<evidence type="ECO:0000256" key="2">
    <source>
        <dbReference type="ARBA" id="ARBA00008779"/>
    </source>
</evidence>
<dbReference type="InterPro" id="IPR024607">
    <property type="entry name" value="Sulfatase_CS"/>
</dbReference>
<keyword evidence="4 7" id="KW-0732">Signal</keyword>
<dbReference type="Gene3D" id="3.40.720.10">
    <property type="entry name" value="Alkaline Phosphatase, subunit A"/>
    <property type="match status" value="1"/>
</dbReference>
<dbReference type="InterPro" id="IPR000917">
    <property type="entry name" value="Sulfatase_N"/>
</dbReference>
<dbReference type="PANTHER" id="PTHR42693:SF42">
    <property type="entry name" value="ARYLSULFATASE G"/>
    <property type="match status" value="1"/>
</dbReference>
<dbReference type="PROSITE" id="PS00523">
    <property type="entry name" value="SULFATASE_1"/>
    <property type="match status" value="1"/>
</dbReference>
<keyword evidence="3" id="KW-0479">Metal-binding</keyword>
<dbReference type="CDD" id="cd16144">
    <property type="entry name" value="ARS_like"/>
    <property type="match status" value="1"/>
</dbReference>
<evidence type="ECO:0000313" key="9">
    <source>
        <dbReference type="EMBL" id="MCM8568521.1"/>
    </source>
</evidence>
<dbReference type="EMBL" id="JAMSCK010000001">
    <property type="protein sequence ID" value="MCM8568521.1"/>
    <property type="molecule type" value="Genomic_DNA"/>
</dbReference>
<keyword evidence="5" id="KW-0378">Hydrolase</keyword>
<dbReference type="InterPro" id="IPR017850">
    <property type="entry name" value="Alkaline_phosphatase_core_sf"/>
</dbReference>
<evidence type="ECO:0000256" key="5">
    <source>
        <dbReference type="ARBA" id="ARBA00022801"/>
    </source>
</evidence>
<comment type="similarity">
    <text evidence="2">Belongs to the sulfatase family.</text>
</comment>
<gene>
    <name evidence="9" type="ORF">NE848_03975</name>
</gene>
<keyword evidence="10" id="KW-1185">Reference proteome</keyword>
<evidence type="ECO:0000256" key="6">
    <source>
        <dbReference type="ARBA" id="ARBA00022837"/>
    </source>
</evidence>
<comment type="caution">
    <text evidence="9">The sequence shown here is derived from an EMBL/GenBank/DDBJ whole genome shotgun (WGS) entry which is preliminary data.</text>
</comment>
<dbReference type="PANTHER" id="PTHR42693">
    <property type="entry name" value="ARYLSULFATASE FAMILY MEMBER"/>
    <property type="match status" value="1"/>
</dbReference>
<evidence type="ECO:0000256" key="7">
    <source>
        <dbReference type="SAM" id="SignalP"/>
    </source>
</evidence>
<protein>
    <submittedName>
        <fullName evidence="9">Sulfatase</fullName>
    </submittedName>
</protein>
<sequence>MKDIRSFSFLILSLILSAPVIGQNDSNIDLPNIVFIMADDLGWGELNSYGNNFNETPNLNKLASQGMRFTHAYAAAPVCSPTRASIVTGQYPARVGITDFLAPRSEVYLRPEDHVTINEALSQAGYHTGIIGKWHLDTHFGNIQGGPRDHHFDEVIGSETKYIAGGDYFFPYDKAATLNEKGEEGEFLTDRLVDEAIDFIERNKEQPFFLYLSHYSVHTILDAPENLVIKYKKKFNDKYGDGMAEKLYDGQKRGRHLANHIDNPYLAAMLERIDAGVGEIMEKLESTGLAENTVLIFFSDNGGAPNSGNNSYLRGFKTLLYEGGIREPLIIRWPGKVKPGLVTHEPVSSIDFYPTFLQLAQVSHGEQKLDGISLLPLFTEQKSPETRPLYWHYPSETANAKNKMSSAIREGNYKLIEFYIDGRKELYNLEADPGETNNLIEQMPEKTDYLYQKLLDWKKDVNAQSPNLD</sequence>
<evidence type="ECO:0000259" key="8">
    <source>
        <dbReference type="Pfam" id="PF00884"/>
    </source>
</evidence>
<proteinExistence type="inferred from homology"/>
<evidence type="ECO:0000256" key="1">
    <source>
        <dbReference type="ARBA" id="ARBA00001913"/>
    </source>
</evidence>
<feature type="signal peptide" evidence="7">
    <location>
        <begin position="1"/>
        <end position="22"/>
    </location>
</feature>
<dbReference type="RefSeq" id="WP_252110914.1">
    <property type="nucleotide sequence ID" value="NZ_JAMSCK010000001.1"/>
</dbReference>
<dbReference type="Pfam" id="PF00884">
    <property type="entry name" value="Sulfatase"/>
    <property type="match status" value="1"/>
</dbReference>
<dbReference type="Gene3D" id="3.30.1120.10">
    <property type="match status" value="1"/>
</dbReference>
<feature type="chain" id="PRO_5045642339" evidence="7">
    <location>
        <begin position="23"/>
        <end position="469"/>
    </location>
</feature>
<name>A0ABT0YYH0_9FLAO</name>
<accession>A0ABT0YYH0</accession>
<dbReference type="Proteomes" id="UP001155077">
    <property type="component" value="Unassembled WGS sequence"/>
</dbReference>
<keyword evidence="6" id="KW-0106">Calcium</keyword>
<feature type="domain" description="Sulfatase N-terminal" evidence="8">
    <location>
        <begin position="31"/>
        <end position="361"/>
    </location>
</feature>
<dbReference type="SUPFAM" id="SSF53649">
    <property type="entry name" value="Alkaline phosphatase-like"/>
    <property type="match status" value="1"/>
</dbReference>
<reference evidence="9" key="1">
    <citation type="submission" date="2022-06" db="EMBL/GenBank/DDBJ databases">
        <title>Gramella sediminis sp. nov., isolated from deep-sea sediment of the Indian Ocean.</title>
        <authorList>
            <person name="Yang L."/>
        </authorList>
    </citation>
    <scope>NUCLEOTIDE SEQUENCE</scope>
    <source>
        <strain evidence="9">HMD3159</strain>
    </source>
</reference>
<dbReference type="PROSITE" id="PS00149">
    <property type="entry name" value="SULFATASE_2"/>
    <property type="match status" value="1"/>
</dbReference>